<evidence type="ECO:0000313" key="1">
    <source>
        <dbReference type="EMBL" id="KNC69559.1"/>
    </source>
</evidence>
<proteinExistence type="predicted"/>
<gene>
    <name evidence="1" type="ORF">SARC_17929</name>
</gene>
<name>A0A0L0EYU5_9EUKA</name>
<dbReference type="EMBL" id="KQ254410">
    <property type="protein sequence ID" value="KNC69559.1"/>
    <property type="molecule type" value="Genomic_DNA"/>
</dbReference>
<dbReference type="AlphaFoldDB" id="A0A0L0EYU5"/>
<organism evidence="1 2">
    <name type="scientific">Sphaeroforma arctica JP610</name>
    <dbReference type="NCBI Taxonomy" id="667725"/>
    <lineage>
        <taxon>Eukaryota</taxon>
        <taxon>Ichthyosporea</taxon>
        <taxon>Ichthyophonida</taxon>
        <taxon>Sphaeroforma</taxon>
    </lineage>
</organism>
<dbReference type="RefSeq" id="XP_014143461.1">
    <property type="nucleotide sequence ID" value="XM_014287986.1"/>
</dbReference>
<sequence length="97" mass="10817">MLITRAIAPCIRPAVCRYACSLLAGGKANANVRPESNKYNHAHTHKRYAATQEALTLNVADKWKPEQQTEILPLDTALRFLKAYDIPLWSGKPATLE</sequence>
<feature type="non-terminal residue" evidence="1">
    <location>
        <position position="97"/>
    </location>
</feature>
<accession>A0A0L0EYU5</accession>
<dbReference type="Proteomes" id="UP000054560">
    <property type="component" value="Unassembled WGS sequence"/>
</dbReference>
<protein>
    <submittedName>
        <fullName evidence="1">Uncharacterized protein</fullName>
    </submittedName>
</protein>
<reference evidence="1 2" key="1">
    <citation type="submission" date="2011-02" db="EMBL/GenBank/DDBJ databases">
        <title>The Genome Sequence of Sphaeroforma arctica JP610.</title>
        <authorList>
            <consortium name="The Broad Institute Genome Sequencing Platform"/>
            <person name="Russ C."/>
            <person name="Cuomo C."/>
            <person name="Young S.K."/>
            <person name="Zeng Q."/>
            <person name="Gargeya S."/>
            <person name="Alvarado L."/>
            <person name="Berlin A."/>
            <person name="Chapman S.B."/>
            <person name="Chen Z."/>
            <person name="Freedman E."/>
            <person name="Gellesch M."/>
            <person name="Goldberg J."/>
            <person name="Griggs A."/>
            <person name="Gujja S."/>
            <person name="Heilman E."/>
            <person name="Heiman D."/>
            <person name="Howarth C."/>
            <person name="Mehta T."/>
            <person name="Neiman D."/>
            <person name="Pearson M."/>
            <person name="Roberts A."/>
            <person name="Saif S."/>
            <person name="Shea T."/>
            <person name="Shenoy N."/>
            <person name="Sisk P."/>
            <person name="Stolte C."/>
            <person name="Sykes S."/>
            <person name="White J."/>
            <person name="Yandava C."/>
            <person name="Burger G."/>
            <person name="Gray M.W."/>
            <person name="Holland P.W.H."/>
            <person name="King N."/>
            <person name="Lang F.B.F."/>
            <person name="Roger A.J."/>
            <person name="Ruiz-Trillo I."/>
            <person name="Haas B."/>
            <person name="Nusbaum C."/>
            <person name="Birren B."/>
        </authorList>
    </citation>
    <scope>NUCLEOTIDE SEQUENCE [LARGE SCALE GENOMIC DNA]</scope>
    <source>
        <strain evidence="1 2">JP610</strain>
    </source>
</reference>
<dbReference type="GeneID" id="25918433"/>
<keyword evidence="2" id="KW-1185">Reference proteome</keyword>
<evidence type="ECO:0000313" key="2">
    <source>
        <dbReference type="Proteomes" id="UP000054560"/>
    </source>
</evidence>